<dbReference type="PANTHER" id="PTHR24171:SF8">
    <property type="entry name" value="BRCA1-ASSOCIATED RING DOMAIN PROTEIN 1"/>
    <property type="match status" value="1"/>
</dbReference>
<dbReference type="SUPFAM" id="SSF51430">
    <property type="entry name" value="NAD(P)-linked oxidoreductase"/>
    <property type="match status" value="1"/>
</dbReference>
<dbReference type="InterPro" id="IPR002110">
    <property type="entry name" value="Ankyrin_rpt"/>
</dbReference>
<reference evidence="5 6" key="1">
    <citation type="submission" date="2024-02" db="EMBL/GenBank/DDBJ databases">
        <authorList>
            <person name="Chen Y."/>
            <person name="Shah S."/>
            <person name="Dougan E. K."/>
            <person name="Thang M."/>
            <person name="Chan C."/>
        </authorList>
    </citation>
    <scope>NUCLEOTIDE SEQUENCE [LARGE SCALE GENOMIC DNA]</scope>
</reference>
<dbReference type="Pfam" id="PF00023">
    <property type="entry name" value="Ank"/>
    <property type="match status" value="1"/>
</dbReference>
<keyword evidence="6" id="KW-1185">Reference proteome</keyword>
<organism evidence="5 6">
    <name type="scientific">Durusdinium trenchii</name>
    <dbReference type="NCBI Taxonomy" id="1381693"/>
    <lineage>
        <taxon>Eukaryota</taxon>
        <taxon>Sar</taxon>
        <taxon>Alveolata</taxon>
        <taxon>Dinophyceae</taxon>
        <taxon>Suessiales</taxon>
        <taxon>Symbiodiniaceae</taxon>
        <taxon>Durusdinium</taxon>
    </lineage>
</organism>
<dbReference type="SMART" id="SM00248">
    <property type="entry name" value="ANK"/>
    <property type="match status" value="3"/>
</dbReference>
<dbReference type="CDD" id="cd19099">
    <property type="entry name" value="AKR_unchar"/>
    <property type="match status" value="1"/>
</dbReference>
<dbReference type="Gene3D" id="1.25.40.20">
    <property type="entry name" value="Ankyrin repeat-containing domain"/>
    <property type="match status" value="1"/>
</dbReference>
<dbReference type="Gene3D" id="3.20.20.100">
    <property type="entry name" value="NADP-dependent oxidoreductase domain"/>
    <property type="match status" value="1"/>
</dbReference>
<gene>
    <name evidence="5" type="ORF">SCF082_LOCUS41582</name>
</gene>
<evidence type="ECO:0000313" key="6">
    <source>
        <dbReference type="Proteomes" id="UP001642464"/>
    </source>
</evidence>
<feature type="repeat" description="ANK" evidence="3">
    <location>
        <begin position="69"/>
        <end position="101"/>
    </location>
</feature>
<dbReference type="SUPFAM" id="SSF48403">
    <property type="entry name" value="Ankyrin repeat"/>
    <property type="match status" value="1"/>
</dbReference>
<evidence type="ECO:0000313" key="5">
    <source>
        <dbReference type="EMBL" id="CAK9088030.1"/>
    </source>
</evidence>
<accession>A0ABP0QKQ9</accession>
<feature type="repeat" description="ANK" evidence="3">
    <location>
        <begin position="102"/>
        <end position="134"/>
    </location>
</feature>
<dbReference type="Proteomes" id="UP001642464">
    <property type="component" value="Unassembled WGS sequence"/>
</dbReference>
<dbReference type="InterPro" id="IPR036812">
    <property type="entry name" value="NAD(P)_OxRdtase_dom_sf"/>
</dbReference>
<dbReference type="Pfam" id="PF12796">
    <property type="entry name" value="Ank_2"/>
    <property type="match status" value="1"/>
</dbReference>
<name>A0ABP0QKQ9_9DINO</name>
<dbReference type="PROSITE" id="PS50088">
    <property type="entry name" value="ANK_REPEAT"/>
    <property type="match status" value="3"/>
</dbReference>
<sequence length="717" mass="76794">MEKGYDVYEYSRKGDLESLREALAEGSKPDEYMAYDGSTALVMAARSGHAHIVKELLARGADAQVRTEDGSTILHHAASGNAAEAIPVLIAAGVDPNEGNEDGVVPLILAAHYGHLACVRGLCDGGADVNLAAEGWGTALDGADGDVATYLLSRGAKRSDQGADQPMAAAHERFSYGCFETGENPHSTPVLAPSSSQGYSVPTADTRPQVGDKVCLRHAKPSGLLKEGDVGVVVADDGSDCVPLKVKLGDKYDYYEYSDVMVPSASSSASACATPEGTKGFLARKKVAQTLIGKQLPNAGTALLGNLRNLGNTGLCISPVGFGCHRLEDTDSHKSALELAISLGCNFVDLAPNYTDGDAEKVAGEVLQKLLQQRKVARDEIVVATKVGNVLGKQMAHTEGVPNMARVNESLYHCISPCWIEQELTRSLNRLQLSCIDCLLLHCPEYESKAGVDMSEVYSRMRTAFDYLETEVAKGRIAMYGLSAAFMPLRPTDAQHLDLSKVLRLLPEKHHFRVLQFPLNFAEAEAMWVGHVPRNPDGSAVDSGSAVEAATLFEVAKTHGLATLINRPLDGIYKEAHGVLRFSSLDCDVRSFSELQLDNCDAIEEKITNLCQLSSAPFNADEGASGHLAAKTVKVLASLPNVDCVLLGMRRPDYVIGTIPLAFATPPVNSEVALKALRAVHNTVCMWFATAIHESDHGTSKHWRLPVKEKYSNAAGA</sequence>
<proteinExistence type="predicted"/>
<protein>
    <submittedName>
        <fullName evidence="5">Ankyrin-3 (ANK-3) (Ankyrin-G)</fullName>
    </submittedName>
</protein>
<evidence type="ECO:0000256" key="2">
    <source>
        <dbReference type="ARBA" id="ARBA00023043"/>
    </source>
</evidence>
<dbReference type="Pfam" id="PF00248">
    <property type="entry name" value="Aldo_ket_red"/>
    <property type="match status" value="1"/>
</dbReference>
<dbReference type="PANTHER" id="PTHR24171">
    <property type="entry name" value="ANKYRIN REPEAT DOMAIN-CONTAINING PROTEIN 39-RELATED"/>
    <property type="match status" value="1"/>
</dbReference>
<dbReference type="PROSITE" id="PS50297">
    <property type="entry name" value="ANK_REP_REGION"/>
    <property type="match status" value="3"/>
</dbReference>
<evidence type="ECO:0000256" key="3">
    <source>
        <dbReference type="PROSITE-ProRule" id="PRU00023"/>
    </source>
</evidence>
<feature type="repeat" description="ANK" evidence="3">
    <location>
        <begin position="36"/>
        <end position="68"/>
    </location>
</feature>
<evidence type="ECO:0000259" key="4">
    <source>
        <dbReference type="Pfam" id="PF00248"/>
    </source>
</evidence>
<dbReference type="InterPro" id="IPR036770">
    <property type="entry name" value="Ankyrin_rpt-contain_sf"/>
</dbReference>
<feature type="domain" description="NADP-dependent oxidoreductase" evidence="4">
    <location>
        <begin position="322"/>
        <end position="484"/>
    </location>
</feature>
<dbReference type="EMBL" id="CAXAMM010039645">
    <property type="protein sequence ID" value="CAK9088030.1"/>
    <property type="molecule type" value="Genomic_DNA"/>
</dbReference>
<evidence type="ECO:0000256" key="1">
    <source>
        <dbReference type="ARBA" id="ARBA00022737"/>
    </source>
</evidence>
<comment type="caution">
    <text evidence="5">The sequence shown here is derived from an EMBL/GenBank/DDBJ whole genome shotgun (WGS) entry which is preliminary data.</text>
</comment>
<dbReference type="InterPro" id="IPR023210">
    <property type="entry name" value="NADP_OxRdtase_dom"/>
</dbReference>
<keyword evidence="2 3" id="KW-0040">ANK repeat</keyword>
<keyword evidence="1" id="KW-0677">Repeat</keyword>